<protein>
    <submittedName>
        <fullName evidence="1">Uncharacterized protein</fullName>
    </submittedName>
</protein>
<gene>
    <name evidence="1" type="ORF">METZ01_LOCUS36475</name>
</gene>
<reference evidence="1" key="1">
    <citation type="submission" date="2018-05" db="EMBL/GenBank/DDBJ databases">
        <authorList>
            <person name="Lanie J.A."/>
            <person name="Ng W.-L."/>
            <person name="Kazmierczak K.M."/>
            <person name="Andrzejewski T.M."/>
            <person name="Davidsen T.M."/>
            <person name="Wayne K.J."/>
            <person name="Tettelin H."/>
            <person name="Glass J.I."/>
            <person name="Rusch D."/>
            <person name="Podicherti R."/>
            <person name="Tsui H.-C.T."/>
            <person name="Winkler M.E."/>
        </authorList>
    </citation>
    <scope>NUCLEOTIDE SEQUENCE</scope>
</reference>
<proteinExistence type="predicted"/>
<evidence type="ECO:0000313" key="1">
    <source>
        <dbReference type="EMBL" id="SUZ83621.1"/>
    </source>
</evidence>
<accession>A0A381QW29</accession>
<sequence>METFPEKFISPSSLIEYGEPVFV</sequence>
<dbReference type="EMBL" id="UINC01001560">
    <property type="protein sequence ID" value="SUZ83621.1"/>
    <property type="molecule type" value="Genomic_DNA"/>
</dbReference>
<name>A0A381QW29_9ZZZZ</name>
<organism evidence="1">
    <name type="scientific">marine metagenome</name>
    <dbReference type="NCBI Taxonomy" id="408172"/>
    <lineage>
        <taxon>unclassified sequences</taxon>
        <taxon>metagenomes</taxon>
        <taxon>ecological metagenomes</taxon>
    </lineage>
</organism>
<dbReference type="AlphaFoldDB" id="A0A381QW29"/>